<dbReference type="InterPro" id="IPR036625">
    <property type="entry name" value="E3-bd_dom_sf"/>
</dbReference>
<dbReference type="Gene3D" id="4.10.320.10">
    <property type="entry name" value="E3-binding domain"/>
    <property type="match status" value="1"/>
</dbReference>
<comment type="caution">
    <text evidence="5">The sequence shown here is derived from an EMBL/GenBank/DDBJ whole genome shotgun (WGS) entry which is preliminary data.</text>
</comment>
<evidence type="ECO:0000313" key="6">
    <source>
        <dbReference type="Proteomes" id="UP000604117"/>
    </source>
</evidence>
<dbReference type="Proteomes" id="UP000604117">
    <property type="component" value="Unassembled WGS sequence"/>
</dbReference>
<dbReference type="InterPro" id="IPR042261">
    <property type="entry name" value="Lsr2-like_dimerization"/>
</dbReference>
<dbReference type="Gene3D" id="3.30.60.230">
    <property type="entry name" value="Lsr2, dimerization domain"/>
    <property type="match status" value="1"/>
</dbReference>
<evidence type="ECO:0000256" key="1">
    <source>
        <dbReference type="ARBA" id="ARBA00023125"/>
    </source>
</evidence>
<protein>
    <submittedName>
        <fullName evidence="5">Lsr2 family protein</fullName>
    </submittedName>
</protein>
<keyword evidence="6" id="KW-1185">Reference proteome</keyword>
<proteinExistence type="predicted"/>
<dbReference type="InterPro" id="IPR055370">
    <property type="entry name" value="Lsr2_DNA-bd"/>
</dbReference>
<feature type="domain" description="Lsr2 dimerization" evidence="3">
    <location>
        <begin position="1"/>
        <end position="57"/>
    </location>
</feature>
<evidence type="ECO:0000313" key="5">
    <source>
        <dbReference type="EMBL" id="GIF72563.1"/>
    </source>
</evidence>
<dbReference type="RefSeq" id="WP_203712105.1">
    <property type="nucleotide sequence ID" value="NZ_BONE01000012.1"/>
</dbReference>
<sequence length="134" mass="14459">MAKETIVRLVDDIDGSTANETVTFALDGVAFEIDLSDENADKLRRAIQPYVEAGTRLTSGGARPTRSVISAQGASLREETRAIRAWAHKYGPQLGLDPVGDRGAIPQRVREAYEKHDGRAPRTALASPFLTPGS</sequence>
<dbReference type="Pfam" id="PF11774">
    <property type="entry name" value="Lsr2"/>
    <property type="match status" value="1"/>
</dbReference>
<feature type="domain" description="Lsr2 DNA-binding" evidence="4">
    <location>
        <begin position="76"/>
        <end position="115"/>
    </location>
</feature>
<evidence type="ECO:0000256" key="2">
    <source>
        <dbReference type="SAM" id="MobiDB-lite"/>
    </source>
</evidence>
<dbReference type="Pfam" id="PF23359">
    <property type="entry name" value="Lsr2_DNA-bd"/>
    <property type="match status" value="1"/>
</dbReference>
<organism evidence="5 6">
    <name type="scientific">Asanoa siamensis</name>
    <dbReference type="NCBI Taxonomy" id="926357"/>
    <lineage>
        <taxon>Bacteria</taxon>
        <taxon>Bacillati</taxon>
        <taxon>Actinomycetota</taxon>
        <taxon>Actinomycetes</taxon>
        <taxon>Micromonosporales</taxon>
        <taxon>Micromonosporaceae</taxon>
        <taxon>Asanoa</taxon>
    </lineage>
</organism>
<keyword evidence="1" id="KW-0238">DNA-binding</keyword>
<name>A0ABQ4CNJ7_9ACTN</name>
<accession>A0ABQ4CNJ7</accession>
<evidence type="ECO:0000259" key="3">
    <source>
        <dbReference type="Pfam" id="PF11774"/>
    </source>
</evidence>
<dbReference type="InterPro" id="IPR024412">
    <property type="entry name" value="Lsr2_dim_dom"/>
</dbReference>
<reference evidence="5 6" key="1">
    <citation type="submission" date="2021-01" db="EMBL/GenBank/DDBJ databases">
        <title>Whole genome shotgun sequence of Asanoa siamensis NBRC 107932.</title>
        <authorList>
            <person name="Komaki H."/>
            <person name="Tamura T."/>
        </authorList>
    </citation>
    <scope>NUCLEOTIDE SEQUENCE [LARGE SCALE GENOMIC DNA]</scope>
    <source>
        <strain evidence="5 6">NBRC 107932</strain>
    </source>
</reference>
<evidence type="ECO:0000259" key="4">
    <source>
        <dbReference type="Pfam" id="PF23359"/>
    </source>
</evidence>
<gene>
    <name evidence="5" type="ORF">Asi02nite_20810</name>
</gene>
<dbReference type="EMBL" id="BONE01000012">
    <property type="protein sequence ID" value="GIF72563.1"/>
    <property type="molecule type" value="Genomic_DNA"/>
</dbReference>
<feature type="region of interest" description="Disordered" evidence="2">
    <location>
        <begin position="113"/>
        <end position="134"/>
    </location>
</feature>